<gene>
    <name evidence="1" type="ORF">PXEA_LOCUS24731</name>
</gene>
<sequence length="105" mass="12017">IPNAYVKQTSEAVLLYNGSKDHHGRVPQSEQRKNLLFYSHGYQLVIKASPGNAIFEISVSVKLVEGNAEVENFDLSQVSRIDRYAPWVSCLRDQLPDYRKFCICR</sequence>
<proteinExistence type="predicted"/>
<dbReference type="AlphaFoldDB" id="A0A3S5ASZ5"/>
<evidence type="ECO:0000313" key="2">
    <source>
        <dbReference type="Proteomes" id="UP000784294"/>
    </source>
</evidence>
<dbReference type="EMBL" id="CAAALY010120764">
    <property type="protein sequence ID" value="VEL31291.1"/>
    <property type="molecule type" value="Genomic_DNA"/>
</dbReference>
<organism evidence="1 2">
    <name type="scientific">Protopolystoma xenopodis</name>
    <dbReference type="NCBI Taxonomy" id="117903"/>
    <lineage>
        <taxon>Eukaryota</taxon>
        <taxon>Metazoa</taxon>
        <taxon>Spiralia</taxon>
        <taxon>Lophotrochozoa</taxon>
        <taxon>Platyhelminthes</taxon>
        <taxon>Monogenea</taxon>
        <taxon>Polyopisthocotylea</taxon>
        <taxon>Polystomatidea</taxon>
        <taxon>Polystomatidae</taxon>
        <taxon>Protopolystoma</taxon>
    </lineage>
</organism>
<dbReference type="OrthoDB" id="413313at2759"/>
<comment type="caution">
    <text evidence="1">The sequence shown here is derived from an EMBL/GenBank/DDBJ whole genome shotgun (WGS) entry which is preliminary data.</text>
</comment>
<dbReference type="Proteomes" id="UP000784294">
    <property type="component" value="Unassembled WGS sequence"/>
</dbReference>
<keyword evidence="2" id="KW-1185">Reference proteome</keyword>
<reference evidence="1" key="1">
    <citation type="submission" date="2018-11" db="EMBL/GenBank/DDBJ databases">
        <authorList>
            <consortium name="Pathogen Informatics"/>
        </authorList>
    </citation>
    <scope>NUCLEOTIDE SEQUENCE</scope>
</reference>
<feature type="non-terminal residue" evidence="1">
    <location>
        <position position="1"/>
    </location>
</feature>
<accession>A0A3S5ASZ5</accession>
<name>A0A3S5ASZ5_9PLAT</name>
<protein>
    <submittedName>
        <fullName evidence="1">Uncharacterized protein</fullName>
    </submittedName>
</protein>
<evidence type="ECO:0000313" key="1">
    <source>
        <dbReference type="EMBL" id="VEL31291.1"/>
    </source>
</evidence>